<gene>
    <name evidence="2" type="ORF">B0T26DRAFT_652186</name>
</gene>
<name>A0AA40DR88_9PEZI</name>
<feature type="compositionally biased region" description="Polar residues" evidence="1">
    <location>
        <begin position="84"/>
        <end position="95"/>
    </location>
</feature>
<dbReference type="GeneID" id="85321615"/>
<protein>
    <submittedName>
        <fullName evidence="2">Uncharacterized protein</fullName>
    </submittedName>
</protein>
<feature type="region of interest" description="Disordered" evidence="1">
    <location>
        <begin position="213"/>
        <end position="370"/>
    </location>
</feature>
<proteinExistence type="predicted"/>
<dbReference type="AlphaFoldDB" id="A0AA40DR88"/>
<evidence type="ECO:0000313" key="3">
    <source>
        <dbReference type="Proteomes" id="UP001172101"/>
    </source>
</evidence>
<comment type="caution">
    <text evidence="2">The sequence shown here is derived from an EMBL/GenBank/DDBJ whole genome shotgun (WGS) entry which is preliminary data.</text>
</comment>
<feature type="region of interest" description="Disordered" evidence="1">
    <location>
        <begin position="84"/>
        <end position="151"/>
    </location>
</feature>
<sequence length="459" mass="49529">MERDSRRDRSQWRGCHTFKDIICDGDTGSIPKRNGGLKMGSTYYYYYELDGASETHDPALPSTSTCPYLPGQTVNTLWVPVEQSTRTRSASLNSMSDDDYKTMNPADKFVSPRPAPPVPSPEMPSPRRVGSAPLRLQQQHKRSARSLSPGSNWTFSPRKLFSRKASSSSLKDAIQPPAVAEDARSFRSSDGSRSRDISPESLRKFLVEDVPLDEESKESSAAPVSNDWSAIAIPEDIVEENEDDDNFATSAVSESMAFTGLSPPPSQQRSPSPQPRLTTDHHTDGTPAASIRHAPQVPPPQLQIQQPQSRFSVSDSSFYTNDSPQSPDSNSLPSFYHSEEDDNDDEDDDDEEEVVDEQAEATAPRKTSSAFARSLTASFSTYSLPPQEEMAGAKAHSAAVVGGSSPAILTTATATKTSAASVLANSTIPNAGLDDLVSELGWIADIIRDGGSGGVAKGI</sequence>
<feature type="compositionally biased region" description="Basic and acidic residues" evidence="1">
    <location>
        <begin position="181"/>
        <end position="200"/>
    </location>
</feature>
<reference evidence="2" key="1">
    <citation type="submission" date="2023-06" db="EMBL/GenBank/DDBJ databases">
        <title>Genome-scale phylogeny and comparative genomics of the fungal order Sordariales.</title>
        <authorList>
            <consortium name="Lawrence Berkeley National Laboratory"/>
            <person name="Hensen N."/>
            <person name="Bonometti L."/>
            <person name="Westerberg I."/>
            <person name="Brannstrom I.O."/>
            <person name="Guillou S."/>
            <person name="Cros-Aarteil S."/>
            <person name="Calhoun S."/>
            <person name="Haridas S."/>
            <person name="Kuo A."/>
            <person name="Mondo S."/>
            <person name="Pangilinan J."/>
            <person name="Riley R."/>
            <person name="LaButti K."/>
            <person name="Andreopoulos B."/>
            <person name="Lipzen A."/>
            <person name="Chen C."/>
            <person name="Yanf M."/>
            <person name="Daum C."/>
            <person name="Ng V."/>
            <person name="Clum A."/>
            <person name="Steindorff A."/>
            <person name="Ohm R."/>
            <person name="Martin F."/>
            <person name="Silar P."/>
            <person name="Natvig D."/>
            <person name="Lalanne C."/>
            <person name="Gautier V."/>
            <person name="Ament-velasquez S.L."/>
            <person name="Kruys A."/>
            <person name="Hutchinson M.I."/>
            <person name="Powell A.J."/>
            <person name="Barry K."/>
            <person name="Miller A.N."/>
            <person name="Grigoriev I.V."/>
            <person name="Debuchy R."/>
            <person name="Gladieux P."/>
            <person name="Thoren M.H."/>
            <person name="Johannesson H."/>
        </authorList>
    </citation>
    <scope>NUCLEOTIDE SEQUENCE</scope>
    <source>
        <strain evidence="2">SMH2392-1A</strain>
    </source>
</reference>
<evidence type="ECO:0000313" key="2">
    <source>
        <dbReference type="EMBL" id="KAK0709068.1"/>
    </source>
</evidence>
<dbReference type="EMBL" id="JAUIRO010000006">
    <property type="protein sequence ID" value="KAK0709068.1"/>
    <property type="molecule type" value="Genomic_DNA"/>
</dbReference>
<dbReference type="PANTHER" id="PTHR40625:SF1">
    <property type="entry name" value="AMP-ACTIVATED PROTEIN KINASE GLYCOGEN-BINDING DOMAIN-CONTAINING PROTEIN"/>
    <property type="match status" value="1"/>
</dbReference>
<accession>A0AA40DR88</accession>
<feature type="compositionally biased region" description="Polar residues" evidence="1">
    <location>
        <begin position="309"/>
        <end position="333"/>
    </location>
</feature>
<feature type="compositionally biased region" description="Acidic residues" evidence="1">
    <location>
        <begin position="236"/>
        <end position="246"/>
    </location>
</feature>
<feature type="region of interest" description="Disordered" evidence="1">
    <location>
        <begin position="166"/>
        <end position="200"/>
    </location>
</feature>
<keyword evidence="3" id="KW-1185">Reference proteome</keyword>
<dbReference type="PANTHER" id="PTHR40625">
    <property type="entry name" value="GTP-BINDING PROTEIN ESDC-RELATED"/>
    <property type="match status" value="1"/>
</dbReference>
<dbReference type="Proteomes" id="UP001172101">
    <property type="component" value="Unassembled WGS sequence"/>
</dbReference>
<dbReference type="RefSeq" id="XP_060292372.1">
    <property type="nucleotide sequence ID" value="XM_060438345.1"/>
</dbReference>
<organism evidence="2 3">
    <name type="scientific">Lasiosphaeria miniovina</name>
    <dbReference type="NCBI Taxonomy" id="1954250"/>
    <lineage>
        <taxon>Eukaryota</taxon>
        <taxon>Fungi</taxon>
        <taxon>Dikarya</taxon>
        <taxon>Ascomycota</taxon>
        <taxon>Pezizomycotina</taxon>
        <taxon>Sordariomycetes</taxon>
        <taxon>Sordariomycetidae</taxon>
        <taxon>Sordariales</taxon>
        <taxon>Lasiosphaeriaceae</taxon>
        <taxon>Lasiosphaeria</taxon>
    </lineage>
</organism>
<feature type="compositionally biased region" description="Pro residues" evidence="1">
    <location>
        <begin position="113"/>
        <end position="124"/>
    </location>
</feature>
<evidence type="ECO:0000256" key="1">
    <source>
        <dbReference type="SAM" id="MobiDB-lite"/>
    </source>
</evidence>
<feature type="compositionally biased region" description="Acidic residues" evidence="1">
    <location>
        <begin position="339"/>
        <end position="359"/>
    </location>
</feature>